<reference evidence="3" key="1">
    <citation type="submission" date="2016-06" db="EMBL/GenBank/DDBJ databases">
        <title>Parallel loss of symbiosis genes in relatives of nitrogen-fixing non-legume Parasponia.</title>
        <authorList>
            <person name="Van Velzen R."/>
            <person name="Holmer R."/>
            <person name="Bu F."/>
            <person name="Rutten L."/>
            <person name="Van Zeijl A."/>
            <person name="Liu W."/>
            <person name="Santuari L."/>
            <person name="Cao Q."/>
            <person name="Sharma T."/>
            <person name="Shen D."/>
            <person name="Roswanjaya Y."/>
            <person name="Wardhani T."/>
            <person name="Kalhor M.S."/>
            <person name="Jansen J."/>
            <person name="Van den Hoogen J."/>
            <person name="Gungor B."/>
            <person name="Hartog M."/>
            <person name="Hontelez J."/>
            <person name="Verver J."/>
            <person name="Yang W.-C."/>
            <person name="Schijlen E."/>
            <person name="Repin R."/>
            <person name="Schilthuizen M."/>
            <person name="Schranz E."/>
            <person name="Heidstra R."/>
            <person name="Miyata K."/>
            <person name="Fedorova E."/>
            <person name="Kohlen W."/>
            <person name="Bisseling T."/>
            <person name="Smit S."/>
            <person name="Geurts R."/>
        </authorList>
    </citation>
    <scope>NUCLEOTIDE SEQUENCE [LARGE SCALE GENOMIC DNA]</scope>
    <source>
        <strain evidence="3">cv. RG33-2</strain>
    </source>
</reference>
<dbReference type="PANTHER" id="PTHR37244">
    <property type="entry name" value="NADP-SPECIFIC GLUTAMATE DEHYDROGENASE"/>
    <property type="match status" value="1"/>
</dbReference>
<dbReference type="STRING" id="63057.A0A2P5F4U0"/>
<comment type="caution">
    <text evidence="2">The sequence shown here is derived from an EMBL/GenBank/DDBJ whole genome shotgun (WGS) entry which is preliminary data.</text>
</comment>
<gene>
    <name evidence="2" type="ORF">TorRG33x02_114090</name>
</gene>
<sequence length="259" mass="28849">MCRSTDYHGFNSATPTRLKIRGFLVRFSGLEGRKPLPKSLTLIYLPRINGNELEVDGSKIRPDSPAFVSLHRGVVDSECGEAVFGSRDRVLVDEGVRFEVYLGEEKVLKGSFWRDYSDEWRLECRCALESEVAGAGAVAVAEADVRVEAEGHVAMNERVAMVARRKRGFSNGLEEIPEEREVDADEEEESSVCGCNCSSGEPEFESDGGHWGHEMDNEDEMDMEGVRWAVDVGIWVMCLGVGLLVSKASSKTLRRRRLL</sequence>
<dbReference type="Proteomes" id="UP000237000">
    <property type="component" value="Unassembled WGS sequence"/>
</dbReference>
<dbReference type="FunCoup" id="A0A2P5F4U0">
    <property type="interactions" value="119"/>
</dbReference>
<dbReference type="InParanoid" id="A0A2P5F4U0"/>
<dbReference type="EMBL" id="JXTC01000062">
    <property type="protein sequence ID" value="PON92811.1"/>
    <property type="molecule type" value="Genomic_DNA"/>
</dbReference>
<proteinExistence type="predicted"/>
<organism evidence="2 3">
    <name type="scientific">Trema orientale</name>
    <name type="common">Charcoal tree</name>
    <name type="synonym">Celtis orientalis</name>
    <dbReference type="NCBI Taxonomy" id="63057"/>
    <lineage>
        <taxon>Eukaryota</taxon>
        <taxon>Viridiplantae</taxon>
        <taxon>Streptophyta</taxon>
        <taxon>Embryophyta</taxon>
        <taxon>Tracheophyta</taxon>
        <taxon>Spermatophyta</taxon>
        <taxon>Magnoliopsida</taxon>
        <taxon>eudicotyledons</taxon>
        <taxon>Gunneridae</taxon>
        <taxon>Pentapetalae</taxon>
        <taxon>rosids</taxon>
        <taxon>fabids</taxon>
        <taxon>Rosales</taxon>
        <taxon>Cannabaceae</taxon>
        <taxon>Trema</taxon>
    </lineage>
</organism>
<protein>
    <submittedName>
        <fullName evidence="2">NADP-specific glutamate dehydrogenase</fullName>
    </submittedName>
</protein>
<keyword evidence="3" id="KW-1185">Reference proteome</keyword>
<dbReference type="PANTHER" id="PTHR37244:SF1">
    <property type="entry name" value="NADP-SPECIFIC GLUTAMATE DEHYDROGENASE"/>
    <property type="match status" value="1"/>
</dbReference>
<dbReference type="OrthoDB" id="1915921at2759"/>
<feature type="region of interest" description="Disordered" evidence="1">
    <location>
        <begin position="179"/>
        <end position="217"/>
    </location>
</feature>
<evidence type="ECO:0000313" key="3">
    <source>
        <dbReference type="Proteomes" id="UP000237000"/>
    </source>
</evidence>
<dbReference type="AlphaFoldDB" id="A0A2P5F4U0"/>
<evidence type="ECO:0000256" key="1">
    <source>
        <dbReference type="SAM" id="MobiDB-lite"/>
    </source>
</evidence>
<accession>A0A2P5F4U0</accession>
<evidence type="ECO:0000313" key="2">
    <source>
        <dbReference type="EMBL" id="PON92811.1"/>
    </source>
</evidence>
<name>A0A2P5F4U0_TREOI</name>
<feature type="compositionally biased region" description="Acidic residues" evidence="1">
    <location>
        <begin position="179"/>
        <end position="190"/>
    </location>
</feature>